<dbReference type="Proteomes" id="UP000259765">
    <property type="component" value="Segment"/>
</dbReference>
<name>A0A2I7R0K2_9CAUD</name>
<sequence>MARIRSGKELDPLYGRWLAMRQRCNNPNYVSYKNYGARGISICPTLQAFDDYKAYVESLPDCDPVNLTLDRIDSNKNYEQGNLRWTNLNIQNANRTHSGHGNNKYMGIGWNKAKQRWRARINLNGKSLFDKTYLTEQEALDARNTYIRTNNLPHPIQ</sequence>
<evidence type="ECO:0000313" key="1">
    <source>
        <dbReference type="EMBL" id="AUR87180.1"/>
    </source>
</evidence>
<proteinExistence type="predicted"/>
<organism evidence="1 2">
    <name type="scientific">Vibrio phage 1.097.O._10N.286.49.B3</name>
    <dbReference type="NCBI Taxonomy" id="1881383"/>
    <lineage>
        <taxon>Viruses</taxon>
        <taxon>Duplodnaviria</taxon>
        <taxon>Heunggongvirae</taxon>
        <taxon>Uroviricota</taxon>
        <taxon>Caudoviricetes</taxon>
        <taxon>Schitoviridae</taxon>
        <taxon>Pontosvirinae</taxon>
        <taxon>Dorisvirus</taxon>
        <taxon>Dorisvirus 49B3</taxon>
    </lineage>
</organism>
<protein>
    <recommendedName>
        <fullName evidence="3">AP2/ERF domain-containing protein</fullName>
    </recommendedName>
</protein>
<reference evidence="1 2" key="1">
    <citation type="submission" date="2017-11" db="EMBL/GenBank/DDBJ databases">
        <title>A major lineage of nontailed dsDNA viruses as unrecognized killers of marine bacteria.</title>
        <authorList>
            <person name="Kauffman K.M."/>
            <person name="Hussain F.A."/>
            <person name="Yang J."/>
            <person name="Arevalo P."/>
            <person name="Brown J.M."/>
            <person name="Chang W.K."/>
            <person name="VanInsberghe D."/>
            <person name="Elsherbini J."/>
            <person name="Cutler M.B."/>
            <person name="Kelly L."/>
            <person name="Polz M.F."/>
        </authorList>
    </citation>
    <scope>NUCLEOTIDE SEQUENCE [LARGE SCALE GENOMIC DNA]</scope>
</reference>
<evidence type="ECO:0008006" key="3">
    <source>
        <dbReference type="Google" id="ProtNLM"/>
    </source>
</evidence>
<keyword evidence="2" id="KW-1185">Reference proteome</keyword>
<dbReference type="EMBL" id="MG592470">
    <property type="protein sequence ID" value="AUR87180.1"/>
    <property type="molecule type" value="Genomic_DNA"/>
</dbReference>
<evidence type="ECO:0000313" key="2">
    <source>
        <dbReference type="Proteomes" id="UP000259765"/>
    </source>
</evidence>
<gene>
    <name evidence="1" type="ORF">NVP1097O_34</name>
</gene>
<accession>A0A2I7R0K2</accession>